<evidence type="ECO:0000256" key="5">
    <source>
        <dbReference type="ARBA" id="ARBA00022538"/>
    </source>
</evidence>
<evidence type="ECO:0000256" key="8">
    <source>
        <dbReference type="ARBA" id="ARBA00022958"/>
    </source>
</evidence>
<evidence type="ECO:0000256" key="18">
    <source>
        <dbReference type="SAM" id="Phobius"/>
    </source>
</evidence>
<keyword evidence="5" id="KW-0633">Potassium transport</keyword>
<dbReference type="GO" id="GO:0005890">
    <property type="term" value="C:sodium:potassium-exchanging ATPase complex"/>
    <property type="evidence" value="ECO:0007669"/>
    <property type="project" value="InterPro"/>
</dbReference>
<dbReference type="GO" id="GO:1990573">
    <property type="term" value="P:potassium ion import across plasma membrane"/>
    <property type="evidence" value="ECO:0007669"/>
    <property type="project" value="TreeGrafter"/>
</dbReference>
<keyword evidence="4" id="KW-1003">Cell membrane</keyword>
<dbReference type="InterPro" id="IPR000402">
    <property type="entry name" value="Na/K_ATPase_sub_beta"/>
</dbReference>
<dbReference type="GO" id="GO:0030007">
    <property type="term" value="P:intracellular potassium ion homeostasis"/>
    <property type="evidence" value="ECO:0007669"/>
    <property type="project" value="TreeGrafter"/>
</dbReference>
<dbReference type="OMA" id="YENQFPQ"/>
<comment type="function">
    <text evidence="17">This is the non-catalytic component of the active enzyme, which catalyzes the hydrolysis of ATP coupled with the exchange of Na(+) and K(+) ions across the plasma membrane. The beta subunit regulates, through assembly of alpha/beta heterodimers, the number of sodium pumps transported to the plasma membrane.</text>
</comment>
<dbReference type="Proteomes" id="UP000504633">
    <property type="component" value="Unplaced"/>
</dbReference>
<dbReference type="Gene3D" id="2.60.40.1660">
    <property type="entry name" value="Na, k-atpase alpha subunit"/>
    <property type="match status" value="1"/>
</dbReference>
<keyword evidence="19" id="KW-1185">Reference proteome</keyword>
<dbReference type="PROSITE" id="PS00390">
    <property type="entry name" value="ATPASE_NA_K_BETA_1"/>
    <property type="match status" value="1"/>
</dbReference>
<name>A0A6J1LIG0_DROHY</name>
<feature type="transmembrane region" description="Helical" evidence="18">
    <location>
        <begin position="48"/>
        <end position="70"/>
    </location>
</feature>
<evidence type="ECO:0000256" key="11">
    <source>
        <dbReference type="ARBA" id="ARBA00023053"/>
    </source>
</evidence>
<keyword evidence="7 18" id="KW-0812">Transmembrane</keyword>
<dbReference type="GO" id="GO:0006883">
    <property type="term" value="P:intracellular sodium ion homeostasis"/>
    <property type="evidence" value="ECO:0007669"/>
    <property type="project" value="TreeGrafter"/>
</dbReference>
<evidence type="ECO:0000256" key="2">
    <source>
        <dbReference type="ARBA" id="ARBA00005876"/>
    </source>
</evidence>
<dbReference type="PANTHER" id="PTHR11523">
    <property type="entry name" value="SODIUM/POTASSIUM-DEPENDENT ATPASE BETA SUBUNIT"/>
    <property type="match status" value="1"/>
</dbReference>
<evidence type="ECO:0000313" key="20">
    <source>
        <dbReference type="RefSeq" id="XP_023166194.2"/>
    </source>
</evidence>
<evidence type="ECO:0000256" key="4">
    <source>
        <dbReference type="ARBA" id="ARBA00022475"/>
    </source>
</evidence>
<evidence type="ECO:0000256" key="1">
    <source>
        <dbReference type="ARBA" id="ARBA00004401"/>
    </source>
</evidence>
<keyword evidence="15" id="KW-0325">Glycoprotein</keyword>
<keyword evidence="13 18" id="KW-0472">Membrane</keyword>
<keyword evidence="10 18" id="KW-1133">Transmembrane helix</keyword>
<dbReference type="RefSeq" id="XP_023166194.2">
    <property type="nucleotide sequence ID" value="XM_023310426.2"/>
</dbReference>
<dbReference type="PANTHER" id="PTHR11523:SF31">
    <property type="entry name" value="AT04468P-RELATED"/>
    <property type="match status" value="1"/>
</dbReference>
<dbReference type="AlphaFoldDB" id="A0A6J1LIG0"/>
<dbReference type="FunFam" id="2.60.40.1660:FF:000004">
    <property type="entry name" value="sodium/potassium-transporting ATPase subunit beta-2"/>
    <property type="match status" value="1"/>
</dbReference>
<keyword evidence="6" id="KW-0740">Sodium/potassium transport</keyword>
<dbReference type="GeneID" id="111596279"/>
<organism evidence="19 20">
    <name type="scientific">Drosophila hydei</name>
    <name type="common">Fruit fly</name>
    <dbReference type="NCBI Taxonomy" id="7224"/>
    <lineage>
        <taxon>Eukaryota</taxon>
        <taxon>Metazoa</taxon>
        <taxon>Ecdysozoa</taxon>
        <taxon>Arthropoda</taxon>
        <taxon>Hexapoda</taxon>
        <taxon>Insecta</taxon>
        <taxon>Pterygota</taxon>
        <taxon>Neoptera</taxon>
        <taxon>Endopterygota</taxon>
        <taxon>Diptera</taxon>
        <taxon>Brachycera</taxon>
        <taxon>Muscomorpha</taxon>
        <taxon>Ephydroidea</taxon>
        <taxon>Drosophilidae</taxon>
        <taxon>Drosophila</taxon>
    </lineage>
</organism>
<evidence type="ECO:0000256" key="3">
    <source>
        <dbReference type="ARBA" id="ARBA00022448"/>
    </source>
</evidence>
<evidence type="ECO:0000256" key="14">
    <source>
        <dbReference type="ARBA" id="ARBA00023157"/>
    </source>
</evidence>
<dbReference type="GO" id="GO:0001671">
    <property type="term" value="F:ATPase activator activity"/>
    <property type="evidence" value="ECO:0007669"/>
    <property type="project" value="UniProtKB-ARBA"/>
</dbReference>
<evidence type="ECO:0000256" key="12">
    <source>
        <dbReference type="ARBA" id="ARBA00023065"/>
    </source>
</evidence>
<evidence type="ECO:0000256" key="6">
    <source>
        <dbReference type="ARBA" id="ARBA00022607"/>
    </source>
</evidence>
<keyword evidence="16" id="KW-0739">Sodium transport</keyword>
<dbReference type="Pfam" id="PF00287">
    <property type="entry name" value="Na_K-ATPase"/>
    <property type="match status" value="1"/>
</dbReference>
<comment type="subcellular location">
    <subcellularLocation>
        <location evidence="1">Cell membrane</location>
        <topology evidence="1">Single-pass type II membrane protein</topology>
    </subcellularLocation>
</comment>
<accession>A0A6J1LIG0</accession>
<evidence type="ECO:0000256" key="16">
    <source>
        <dbReference type="ARBA" id="ARBA00023201"/>
    </source>
</evidence>
<keyword evidence="11" id="KW-0915">Sodium</keyword>
<proteinExistence type="inferred from homology"/>
<evidence type="ECO:0000313" key="19">
    <source>
        <dbReference type="Proteomes" id="UP000504633"/>
    </source>
</evidence>
<keyword evidence="9" id="KW-0735">Signal-anchor</keyword>
<keyword evidence="8" id="KW-0630">Potassium</keyword>
<evidence type="ECO:0000256" key="15">
    <source>
        <dbReference type="ARBA" id="ARBA00023180"/>
    </source>
</evidence>
<keyword evidence="3" id="KW-0813">Transport</keyword>
<evidence type="ECO:0000256" key="9">
    <source>
        <dbReference type="ARBA" id="ARBA00022968"/>
    </source>
</evidence>
<evidence type="ECO:0000256" key="7">
    <source>
        <dbReference type="ARBA" id="ARBA00022692"/>
    </source>
</evidence>
<comment type="similarity">
    <text evidence="2">Belongs to the X(+)/potassium ATPases subunit beta family.</text>
</comment>
<sequence>MSKNNGKNEKYENQFPQPAKKQTFSEMIYDPRDGSIFGRTSKSWGQLFLFYLIFYIILAILFTICMQGLLASVDNHQPKWQLEESLIGTNPGLGFRPLSEQTERGSVIEYDRKKTAEGEYWISLVDDFLKDYNHTEGRQMKHCDFKQTHNPNDVCVVNTESFGPCSSANGYGYKSAEPCIFLKLNKIFGWVPQCYDTAINGMPSDLVNVINNTATEERQQIWVSCHGHFGKDKEHFENISYYPSQGFPIYYYPYLNQPGYLSPIVAVQFKAPPKGTMLDVECRAWAKNIIYSGSLRDRMGSVTFQILVD</sequence>
<dbReference type="GO" id="GO:0036376">
    <property type="term" value="P:sodium ion export across plasma membrane"/>
    <property type="evidence" value="ECO:0007669"/>
    <property type="project" value="TreeGrafter"/>
</dbReference>
<dbReference type="OrthoDB" id="5912413at2759"/>
<keyword evidence="12" id="KW-0406">Ion transport</keyword>
<evidence type="ECO:0000256" key="13">
    <source>
        <dbReference type="ARBA" id="ARBA00023136"/>
    </source>
</evidence>
<dbReference type="InterPro" id="IPR038702">
    <property type="entry name" value="Na/K_ATPase_sub_beta_sf"/>
</dbReference>
<evidence type="ECO:0000256" key="10">
    <source>
        <dbReference type="ARBA" id="ARBA00022989"/>
    </source>
</evidence>
<protein>
    <submittedName>
        <fullName evidence="20">Sodium/potassium-transporting ATPase subunit beta-1</fullName>
    </submittedName>
</protein>
<keyword evidence="14" id="KW-1015">Disulfide bond</keyword>
<gene>
    <name evidence="20" type="primary">LOC111596279</name>
</gene>
<dbReference type="KEGG" id="dhe:111596279"/>
<evidence type="ECO:0000256" key="17">
    <source>
        <dbReference type="ARBA" id="ARBA00025540"/>
    </source>
</evidence>
<reference evidence="20" key="1">
    <citation type="submission" date="2025-08" db="UniProtKB">
        <authorList>
            <consortium name="RefSeq"/>
        </authorList>
    </citation>
    <scope>IDENTIFICATION</scope>
    <source>
        <strain evidence="20">15085-1641.00</strain>
        <tissue evidence="20">Whole body</tissue>
    </source>
</reference>